<feature type="compositionally biased region" description="Basic and acidic residues" evidence="5">
    <location>
        <begin position="168"/>
        <end position="179"/>
    </location>
</feature>
<dbReference type="EMBL" id="JAUTXT010000062">
    <property type="protein sequence ID" value="KAK3670128.1"/>
    <property type="molecule type" value="Genomic_DNA"/>
</dbReference>
<feature type="compositionally biased region" description="Basic residues" evidence="5">
    <location>
        <begin position="53"/>
        <end position="73"/>
    </location>
</feature>
<dbReference type="Proteomes" id="UP001274830">
    <property type="component" value="Unassembled WGS sequence"/>
</dbReference>
<keyword evidence="7" id="KW-1185">Reference proteome</keyword>
<feature type="compositionally biased region" description="Low complexity" evidence="5">
    <location>
        <begin position="136"/>
        <end position="155"/>
    </location>
</feature>
<feature type="compositionally biased region" description="Pro residues" evidence="5">
    <location>
        <begin position="156"/>
        <end position="166"/>
    </location>
</feature>
<sequence length="492" mass="54386">MPCLCFPSNTNRTSIYTFHWPNFTFSHSQHSINTRRIHDTFDLTHKPRPSFIQKRRHSSGYKPRTARYNKPPRPKQALKINSTAPIAIPTLDAMGNDNDYASRPGPPPGRGQDPRHVHFGGQAGSSELASNNPFHPSHQSNSQGPPQSSSDAPPAYDMPPPGPPPGWRNEKKQASHEDYIAPPPGPPPGYASENSAYSAPPGPPPSHIASEPEPPPYDPWLAVPDSSILPPPPSLKEERSPTANATLDEAQRGHDWCRRTPLWPAGQHTPQTFRRIAAGDVNLTMPPNTKNASLNEAGIGRTHIRTTHKCEDTIFLSDIPLYIAARRILPCKIYYELKVLSMGTTDRQGDTDAGIAIGFLAPPYPSWRLPGWHRASLAVHGDDGRRYVDNSFGGQDFVSAFRRGDTVGIGMRFSPPLYQGGKNRVEIFFTRNGKVEGGWDVHEERDRDQEEGDVLGLEGEHDLLTAVGCFGGVEFEAKFREGEWMYKGDGAR</sequence>
<dbReference type="InterPro" id="IPR035780">
    <property type="entry name" value="SPRY_Ssh4-like"/>
</dbReference>
<accession>A0AAE0TRB4</accession>
<evidence type="ECO:0000256" key="1">
    <source>
        <dbReference type="ARBA" id="ARBA00004370"/>
    </source>
</evidence>
<comment type="subcellular location">
    <subcellularLocation>
        <location evidence="1">Membrane</location>
    </subcellularLocation>
</comment>
<protein>
    <recommendedName>
        <fullName evidence="8">SPRY domain-containing protein</fullName>
    </recommendedName>
</protein>
<dbReference type="AlphaFoldDB" id="A0AAE0TRB4"/>
<keyword evidence="2" id="KW-0812">Transmembrane</keyword>
<feature type="region of interest" description="Disordered" evidence="5">
    <location>
        <begin position="53"/>
        <end position="253"/>
    </location>
</feature>
<evidence type="ECO:0000256" key="2">
    <source>
        <dbReference type="ARBA" id="ARBA00022692"/>
    </source>
</evidence>
<dbReference type="PANTHER" id="PTHR12864">
    <property type="entry name" value="RAN BINDING PROTEIN 9-RELATED"/>
    <property type="match status" value="1"/>
</dbReference>
<evidence type="ECO:0000256" key="3">
    <source>
        <dbReference type="ARBA" id="ARBA00022989"/>
    </source>
</evidence>
<dbReference type="Gene3D" id="2.60.120.920">
    <property type="match status" value="1"/>
</dbReference>
<feature type="compositionally biased region" description="Pro residues" evidence="5">
    <location>
        <begin position="200"/>
        <end position="218"/>
    </location>
</feature>
<gene>
    <name evidence="6" type="ORF">LTR78_009975</name>
</gene>
<evidence type="ECO:0000313" key="6">
    <source>
        <dbReference type="EMBL" id="KAK3670128.1"/>
    </source>
</evidence>
<evidence type="ECO:0008006" key="8">
    <source>
        <dbReference type="Google" id="ProtNLM"/>
    </source>
</evidence>
<name>A0AAE0TRB4_9PEZI</name>
<comment type="caution">
    <text evidence="6">The sequence shown here is derived from an EMBL/GenBank/DDBJ whole genome shotgun (WGS) entry which is preliminary data.</text>
</comment>
<reference evidence="6" key="1">
    <citation type="submission" date="2023-07" db="EMBL/GenBank/DDBJ databases">
        <title>Black Yeasts Isolated from many extreme environments.</title>
        <authorList>
            <person name="Coleine C."/>
            <person name="Stajich J.E."/>
            <person name="Selbmann L."/>
        </authorList>
    </citation>
    <scope>NUCLEOTIDE SEQUENCE</scope>
    <source>
        <strain evidence="6">CCFEE 5485</strain>
    </source>
</reference>
<dbReference type="GO" id="GO:0016020">
    <property type="term" value="C:membrane"/>
    <property type="evidence" value="ECO:0007669"/>
    <property type="project" value="UniProtKB-SubCell"/>
</dbReference>
<dbReference type="InterPro" id="IPR043136">
    <property type="entry name" value="B30.2/SPRY_sf"/>
</dbReference>
<evidence type="ECO:0000313" key="7">
    <source>
        <dbReference type="Proteomes" id="UP001274830"/>
    </source>
</evidence>
<keyword evidence="4" id="KW-0472">Membrane</keyword>
<keyword evidence="3" id="KW-1133">Transmembrane helix</keyword>
<dbReference type="InterPro" id="IPR050618">
    <property type="entry name" value="Ubq-SigPath_Reg"/>
</dbReference>
<evidence type="ECO:0000256" key="5">
    <source>
        <dbReference type="SAM" id="MobiDB-lite"/>
    </source>
</evidence>
<feature type="compositionally biased region" description="Polar residues" evidence="5">
    <location>
        <begin position="124"/>
        <end position="134"/>
    </location>
</feature>
<dbReference type="CDD" id="cd12910">
    <property type="entry name" value="SPRY_SSH4_like"/>
    <property type="match status" value="1"/>
</dbReference>
<evidence type="ECO:0000256" key="4">
    <source>
        <dbReference type="ARBA" id="ARBA00023136"/>
    </source>
</evidence>
<proteinExistence type="predicted"/>
<organism evidence="6 7">
    <name type="scientific">Recurvomyces mirabilis</name>
    <dbReference type="NCBI Taxonomy" id="574656"/>
    <lineage>
        <taxon>Eukaryota</taxon>
        <taxon>Fungi</taxon>
        <taxon>Dikarya</taxon>
        <taxon>Ascomycota</taxon>
        <taxon>Pezizomycotina</taxon>
        <taxon>Dothideomycetes</taxon>
        <taxon>Dothideomycetidae</taxon>
        <taxon>Mycosphaerellales</taxon>
        <taxon>Teratosphaeriaceae</taxon>
        <taxon>Recurvomyces</taxon>
    </lineage>
</organism>